<dbReference type="EMBL" id="LR796264">
    <property type="protein sequence ID" value="CAB4132545.1"/>
    <property type="molecule type" value="Genomic_DNA"/>
</dbReference>
<sequence>MPNEKPKSLVAIALFIESELQKELKTIGINSGNSPEDFIYGFRAGFYAAKMRDIEEMIEWKS</sequence>
<evidence type="ECO:0000313" key="2">
    <source>
        <dbReference type="EMBL" id="CAB4126983.1"/>
    </source>
</evidence>
<proteinExistence type="predicted"/>
<evidence type="ECO:0008006" key="6">
    <source>
        <dbReference type="Google" id="ProtNLM"/>
    </source>
</evidence>
<protein>
    <recommendedName>
        <fullName evidence="6">Phage protein</fullName>
    </recommendedName>
</protein>
<dbReference type="EMBL" id="LR797304">
    <property type="protein sequence ID" value="CAB4200187.1"/>
    <property type="molecule type" value="Genomic_DNA"/>
</dbReference>
<accession>A0A6J5LES1</accession>
<gene>
    <name evidence="5" type="ORF">UFOVP1357_33</name>
    <name evidence="1" type="ORF">UFOVP18_39</name>
    <name evidence="3" type="ORF">UFOVP258_32</name>
    <name evidence="4" type="ORF">UFOVP502_24</name>
    <name evidence="2" type="ORF">UFOVP82_41</name>
</gene>
<name>A0A6J5LES1_9CAUD</name>
<reference evidence="3" key="1">
    <citation type="submission" date="2020-04" db="EMBL/GenBank/DDBJ databases">
        <authorList>
            <person name="Chiriac C."/>
            <person name="Salcher M."/>
            <person name="Ghai R."/>
            <person name="Kavagutti S V."/>
        </authorList>
    </citation>
    <scope>NUCLEOTIDE SEQUENCE</scope>
</reference>
<dbReference type="EMBL" id="LR796149">
    <property type="protein sequence ID" value="CAB4121645.1"/>
    <property type="molecule type" value="Genomic_DNA"/>
</dbReference>
<evidence type="ECO:0000313" key="1">
    <source>
        <dbReference type="EMBL" id="CAB4121645.1"/>
    </source>
</evidence>
<evidence type="ECO:0000313" key="5">
    <source>
        <dbReference type="EMBL" id="CAB4200187.1"/>
    </source>
</evidence>
<evidence type="ECO:0000313" key="4">
    <source>
        <dbReference type="EMBL" id="CAB4146451.1"/>
    </source>
</evidence>
<organism evidence="3">
    <name type="scientific">uncultured Caudovirales phage</name>
    <dbReference type="NCBI Taxonomy" id="2100421"/>
    <lineage>
        <taxon>Viruses</taxon>
        <taxon>Duplodnaviria</taxon>
        <taxon>Heunggongvirae</taxon>
        <taxon>Uroviricota</taxon>
        <taxon>Caudoviricetes</taxon>
        <taxon>Peduoviridae</taxon>
        <taxon>Maltschvirus</taxon>
        <taxon>Maltschvirus maltsch</taxon>
    </lineage>
</organism>
<evidence type="ECO:0000313" key="3">
    <source>
        <dbReference type="EMBL" id="CAB4132545.1"/>
    </source>
</evidence>
<dbReference type="EMBL" id="LR796201">
    <property type="protein sequence ID" value="CAB4126983.1"/>
    <property type="molecule type" value="Genomic_DNA"/>
</dbReference>
<dbReference type="EMBL" id="LR796468">
    <property type="protein sequence ID" value="CAB4146451.1"/>
    <property type="molecule type" value="Genomic_DNA"/>
</dbReference>